<accession>A0A556MFK2</accession>
<comment type="caution">
    <text evidence="1">The sequence shown here is derived from an EMBL/GenBank/DDBJ whole genome shotgun (WGS) entry which is preliminary data.</text>
</comment>
<gene>
    <name evidence="1" type="ORF">FO440_19210</name>
</gene>
<dbReference type="OrthoDB" id="9813917at2"/>
<dbReference type="EMBL" id="VLPK01000004">
    <property type="protein sequence ID" value="TSJ38640.1"/>
    <property type="molecule type" value="Genomic_DNA"/>
</dbReference>
<organism evidence="1 2">
    <name type="scientific">Mucilaginibacter corticis</name>
    <dbReference type="NCBI Taxonomy" id="2597670"/>
    <lineage>
        <taxon>Bacteria</taxon>
        <taxon>Pseudomonadati</taxon>
        <taxon>Bacteroidota</taxon>
        <taxon>Sphingobacteriia</taxon>
        <taxon>Sphingobacteriales</taxon>
        <taxon>Sphingobacteriaceae</taxon>
        <taxon>Mucilaginibacter</taxon>
    </lineage>
</organism>
<dbReference type="Proteomes" id="UP000318733">
    <property type="component" value="Unassembled WGS sequence"/>
</dbReference>
<sequence>MKIHVMGASCAGSTTLGKALADHLGYACFDTDEYFWIPSDVPYTIKRDPAERNAMLKNDFLKEDNVIVSGSLVSWGEEWLTAFDLVVFLYVPHQIRMYRLHKREVERYGDAIFTDPLRIKLYKDFTNWATGYDDNSTNGRNLAVHLNWLSKLNCAVLKIEGDTTVAERLNITVAKMKDIS</sequence>
<keyword evidence="1" id="KW-0418">Kinase</keyword>
<dbReference type="InterPro" id="IPR027417">
    <property type="entry name" value="P-loop_NTPase"/>
</dbReference>
<dbReference type="PANTHER" id="PTHR37816:SF2">
    <property type="entry name" value="DNA TOPOLOGY MODULATION PROTEIN FLAR-RELATED PROTEIN"/>
    <property type="match status" value="1"/>
</dbReference>
<evidence type="ECO:0000313" key="1">
    <source>
        <dbReference type="EMBL" id="TSJ38640.1"/>
    </source>
</evidence>
<proteinExistence type="predicted"/>
<keyword evidence="1" id="KW-0808">Transferase</keyword>
<dbReference type="PANTHER" id="PTHR37816">
    <property type="entry name" value="YALI0E33011P"/>
    <property type="match status" value="1"/>
</dbReference>
<dbReference type="GO" id="GO:0016301">
    <property type="term" value="F:kinase activity"/>
    <property type="evidence" value="ECO:0007669"/>
    <property type="project" value="UniProtKB-KW"/>
</dbReference>
<dbReference type="RefSeq" id="WP_144249921.1">
    <property type="nucleotide sequence ID" value="NZ_VLPK01000004.1"/>
</dbReference>
<dbReference type="SUPFAM" id="SSF52540">
    <property type="entry name" value="P-loop containing nucleoside triphosphate hydrolases"/>
    <property type="match status" value="1"/>
</dbReference>
<protein>
    <submittedName>
        <fullName evidence="1">Adenylate kinase</fullName>
    </submittedName>
</protein>
<dbReference type="NCBIfam" id="NF004861">
    <property type="entry name" value="PRK06217.1"/>
    <property type="match status" value="1"/>
</dbReference>
<dbReference type="InterPro" id="IPR052922">
    <property type="entry name" value="Cytidylate_Kinase-2"/>
</dbReference>
<dbReference type="AlphaFoldDB" id="A0A556MFK2"/>
<keyword evidence="2" id="KW-1185">Reference proteome</keyword>
<name>A0A556MFK2_9SPHI</name>
<evidence type="ECO:0000313" key="2">
    <source>
        <dbReference type="Proteomes" id="UP000318733"/>
    </source>
</evidence>
<dbReference type="Gene3D" id="3.40.50.300">
    <property type="entry name" value="P-loop containing nucleotide triphosphate hydrolases"/>
    <property type="match status" value="1"/>
</dbReference>
<reference evidence="1 2" key="1">
    <citation type="submission" date="2019-07" db="EMBL/GenBank/DDBJ databases">
        <authorList>
            <person name="Huq M.A."/>
        </authorList>
    </citation>
    <scope>NUCLEOTIDE SEQUENCE [LARGE SCALE GENOMIC DNA]</scope>
    <source>
        <strain evidence="1 2">MAH-19</strain>
    </source>
</reference>